<organism evidence="3 4">
    <name type="scientific">Protopolystoma xenopodis</name>
    <dbReference type="NCBI Taxonomy" id="117903"/>
    <lineage>
        <taxon>Eukaryota</taxon>
        <taxon>Metazoa</taxon>
        <taxon>Spiralia</taxon>
        <taxon>Lophotrochozoa</taxon>
        <taxon>Platyhelminthes</taxon>
        <taxon>Monogenea</taxon>
        <taxon>Polyopisthocotylea</taxon>
        <taxon>Polystomatidea</taxon>
        <taxon>Polystomatidae</taxon>
        <taxon>Protopolystoma</taxon>
    </lineage>
</organism>
<sequence>MCEDISKNERLVCEHDTFLVIRKWHDYIPDGEFRCFVSGKRLIAICQRKVDRYLESILNNLETIRSDIMKFYSLYIEPFFVLNDFTFDIFWLQRKNSFNHIRIIDFNVYGLPTDAILFSWDELDSFSLDQVNRVYGVINVALLIHLCHYAPSMLLRFLTTRILLDLSFVIKQIAHCNKTQYTIPIDLIDVASGHPEKLIDLVQYHIERQNTEAASNQETNKTNRIVPKTEAFKGSFNSASSARPDKRSRMHSISCQEHTKDVI</sequence>
<evidence type="ECO:0000256" key="2">
    <source>
        <dbReference type="SAM" id="MobiDB-lite"/>
    </source>
</evidence>
<dbReference type="GO" id="GO:0005737">
    <property type="term" value="C:cytoplasm"/>
    <property type="evidence" value="ECO:0007669"/>
    <property type="project" value="TreeGrafter"/>
</dbReference>
<evidence type="ECO:0000256" key="1">
    <source>
        <dbReference type="ARBA" id="ARBA00011047"/>
    </source>
</evidence>
<evidence type="ECO:0000313" key="3">
    <source>
        <dbReference type="EMBL" id="VEL25469.1"/>
    </source>
</evidence>
<reference evidence="3" key="1">
    <citation type="submission" date="2018-11" db="EMBL/GenBank/DDBJ databases">
        <authorList>
            <consortium name="Pathogen Informatics"/>
        </authorList>
    </citation>
    <scope>NUCLEOTIDE SEQUENCE</scope>
</reference>
<feature type="region of interest" description="Disordered" evidence="2">
    <location>
        <begin position="235"/>
        <end position="263"/>
    </location>
</feature>
<dbReference type="AlphaFoldDB" id="A0A3S5FEH9"/>
<name>A0A3S5FEH9_9PLAT</name>
<dbReference type="OrthoDB" id="360540at2759"/>
<comment type="similarity">
    <text evidence="1">Belongs to the CDC123 family.</text>
</comment>
<comment type="caution">
    <text evidence="3">The sequence shown here is derived from an EMBL/GenBank/DDBJ whole genome shotgun (WGS) entry which is preliminary data.</text>
</comment>
<dbReference type="PANTHER" id="PTHR15323:SF6">
    <property type="entry name" value="CELL DIVISION CYCLE PROTEIN 123 HOMOLOG"/>
    <property type="match status" value="1"/>
</dbReference>
<dbReference type="Pfam" id="PF07065">
    <property type="entry name" value="D123"/>
    <property type="match status" value="1"/>
</dbReference>
<dbReference type="InterPro" id="IPR009772">
    <property type="entry name" value="CDC123"/>
</dbReference>
<proteinExistence type="inferred from homology"/>
<dbReference type="PANTHER" id="PTHR15323">
    <property type="entry name" value="D123 PROTEIN"/>
    <property type="match status" value="1"/>
</dbReference>
<dbReference type="Proteomes" id="UP000784294">
    <property type="component" value="Unassembled WGS sequence"/>
</dbReference>
<dbReference type="EMBL" id="CAAALY010074137">
    <property type="protein sequence ID" value="VEL25469.1"/>
    <property type="molecule type" value="Genomic_DNA"/>
</dbReference>
<accession>A0A3S5FEH9</accession>
<evidence type="ECO:0000313" key="4">
    <source>
        <dbReference type="Proteomes" id="UP000784294"/>
    </source>
</evidence>
<gene>
    <name evidence="3" type="ORF">PXEA_LOCUS18909</name>
</gene>
<protein>
    <submittedName>
        <fullName evidence="3">Uncharacterized protein</fullName>
    </submittedName>
</protein>
<keyword evidence="4" id="KW-1185">Reference proteome</keyword>